<sequence length="428" mass="46579">MTFPRPGPEGPRGPAPEPGARGRTPATPPCDRAVPNRAARRGHAPNGDRGPLESAPHPALRPARSRCVPIPLTTRPDPPRRPLHAGSRRAGGVIAHLRRPPQAADTLLSQGRPVTASSQEGDAYAASAAVDGNLTGTRCSSAHSDPQWIRVDLGAPTAIRKLQLVWDPAYAKSYEVQVSDDGSTWRTVHSTTTNAASTIASLYGGRTTCKAPADASAYWMPSLYNGDKKIFPVGPQVIYYKAGVTDYTSVRPFPKGLRFVVGDPMQSADEFRRHRGFVEGWECGDGYFNIDIPASCPSRPDVQLDIRMRAPSCWDGKYLDTPDHRSHMAYPVVKPGTNDNMCPASHPVALPMIEFKMAFPVNGDMSQVRLAGGRGYSFHYDFFNAWEERTLKAMVDHCIVGGLQCDAHGYDETNPQRGAALNADYRLP</sequence>
<dbReference type="Proteomes" id="UP001501638">
    <property type="component" value="Unassembled WGS sequence"/>
</dbReference>
<keyword evidence="4" id="KW-1185">Reference proteome</keyword>
<dbReference type="InterPro" id="IPR008979">
    <property type="entry name" value="Galactose-bd-like_sf"/>
</dbReference>
<feature type="domain" description="F5/8 type C" evidence="2">
    <location>
        <begin position="98"/>
        <end position="188"/>
    </location>
</feature>
<dbReference type="PANTHER" id="PTHR43662">
    <property type="match status" value="1"/>
</dbReference>
<dbReference type="InterPro" id="IPR018535">
    <property type="entry name" value="DUF1996"/>
</dbReference>
<evidence type="ECO:0000259" key="2">
    <source>
        <dbReference type="PROSITE" id="PS50022"/>
    </source>
</evidence>
<proteinExistence type="predicted"/>
<feature type="compositionally biased region" description="Pro residues" evidence="1">
    <location>
        <begin position="1"/>
        <end position="17"/>
    </location>
</feature>
<evidence type="ECO:0000313" key="4">
    <source>
        <dbReference type="Proteomes" id="UP001501638"/>
    </source>
</evidence>
<protein>
    <recommendedName>
        <fullName evidence="2">F5/8 type C domain-containing protein</fullName>
    </recommendedName>
</protein>
<dbReference type="PANTHER" id="PTHR43662:SF3">
    <property type="entry name" value="DOMAIN PROTEIN, PUTATIVE (AFU_ORTHOLOGUE AFUA_6G11970)-RELATED"/>
    <property type="match status" value="1"/>
</dbReference>
<name>A0ABN3JTL6_9ACTN</name>
<feature type="region of interest" description="Disordered" evidence="1">
    <location>
        <begin position="1"/>
        <end position="95"/>
    </location>
</feature>
<evidence type="ECO:0000256" key="1">
    <source>
        <dbReference type="SAM" id="MobiDB-lite"/>
    </source>
</evidence>
<evidence type="ECO:0000313" key="3">
    <source>
        <dbReference type="EMBL" id="GAA2439065.1"/>
    </source>
</evidence>
<gene>
    <name evidence="3" type="ORF">GCM10010405_23000</name>
</gene>
<dbReference type="SUPFAM" id="SSF49785">
    <property type="entry name" value="Galactose-binding domain-like"/>
    <property type="match status" value="1"/>
</dbReference>
<comment type="caution">
    <text evidence="3">The sequence shown here is derived from an EMBL/GenBank/DDBJ whole genome shotgun (WGS) entry which is preliminary data.</text>
</comment>
<organism evidence="3 4">
    <name type="scientific">Streptomyces macrosporus</name>
    <dbReference type="NCBI Taxonomy" id="44032"/>
    <lineage>
        <taxon>Bacteria</taxon>
        <taxon>Bacillati</taxon>
        <taxon>Actinomycetota</taxon>
        <taxon>Actinomycetes</taxon>
        <taxon>Kitasatosporales</taxon>
        <taxon>Streptomycetaceae</taxon>
        <taxon>Streptomyces</taxon>
    </lineage>
</organism>
<dbReference type="EMBL" id="BAAASZ010000018">
    <property type="protein sequence ID" value="GAA2439065.1"/>
    <property type="molecule type" value="Genomic_DNA"/>
</dbReference>
<reference evidence="3 4" key="1">
    <citation type="journal article" date="2019" name="Int. J. Syst. Evol. Microbiol.">
        <title>The Global Catalogue of Microorganisms (GCM) 10K type strain sequencing project: providing services to taxonomists for standard genome sequencing and annotation.</title>
        <authorList>
            <consortium name="The Broad Institute Genomics Platform"/>
            <consortium name="The Broad Institute Genome Sequencing Center for Infectious Disease"/>
            <person name="Wu L."/>
            <person name="Ma J."/>
        </authorList>
    </citation>
    <scope>NUCLEOTIDE SEQUENCE [LARGE SCALE GENOMIC DNA]</scope>
    <source>
        <strain evidence="3 4">JCM 6305</strain>
    </source>
</reference>
<dbReference type="PROSITE" id="PS50022">
    <property type="entry name" value="FA58C_3"/>
    <property type="match status" value="1"/>
</dbReference>
<accession>A0ABN3JTL6</accession>
<dbReference type="Pfam" id="PF09362">
    <property type="entry name" value="DUF1996"/>
    <property type="match status" value="1"/>
</dbReference>
<dbReference type="InterPro" id="IPR000421">
    <property type="entry name" value="FA58C"/>
</dbReference>
<dbReference type="Gene3D" id="2.60.120.260">
    <property type="entry name" value="Galactose-binding domain-like"/>
    <property type="match status" value="1"/>
</dbReference>